<feature type="transmembrane region" description="Helical" evidence="1">
    <location>
        <begin position="70"/>
        <end position="92"/>
    </location>
</feature>
<protein>
    <submittedName>
        <fullName evidence="2">Uncharacterized protein</fullName>
    </submittedName>
</protein>
<evidence type="ECO:0000313" key="2">
    <source>
        <dbReference type="EMBL" id="SDB49924.1"/>
    </source>
</evidence>
<reference evidence="2 3" key="1">
    <citation type="submission" date="2016-10" db="EMBL/GenBank/DDBJ databases">
        <authorList>
            <person name="de Groot N.N."/>
        </authorList>
    </citation>
    <scope>NUCLEOTIDE SEQUENCE [LARGE SCALE GENOMIC DNA]</scope>
    <source>
        <strain evidence="2 3">ASO4-2</strain>
    </source>
</reference>
<name>A0A1G6DXP0_9BACT</name>
<gene>
    <name evidence="2" type="ORF">SAMN05660653_02457</name>
</gene>
<evidence type="ECO:0000256" key="1">
    <source>
        <dbReference type="SAM" id="Phobius"/>
    </source>
</evidence>
<dbReference type="EMBL" id="FMXO01000014">
    <property type="protein sequence ID" value="SDB49924.1"/>
    <property type="molecule type" value="Genomic_DNA"/>
</dbReference>
<proteinExistence type="predicted"/>
<sequence length="139" mass="16090">MSYRTRLDPGSTKRRFVYFAGLLFLIHNPTDISALDLLRDATVRIELRITLLIFIFAVLLVLVRHMWTSFRLLGPTILGALLLSTLSLLWFIREWVTQNYMTQYFSSLMVITAYLTLGHVLPFYVRQLAGQATILRDPP</sequence>
<keyword evidence="3" id="KW-1185">Reference proteome</keyword>
<dbReference type="Proteomes" id="UP000198771">
    <property type="component" value="Unassembled WGS sequence"/>
</dbReference>
<feature type="transmembrane region" description="Helical" evidence="1">
    <location>
        <begin position="44"/>
        <end position="63"/>
    </location>
</feature>
<dbReference type="RefSeq" id="WP_092122148.1">
    <property type="nucleotide sequence ID" value="NZ_FMXO01000014.1"/>
</dbReference>
<feature type="transmembrane region" description="Helical" evidence="1">
    <location>
        <begin position="104"/>
        <end position="125"/>
    </location>
</feature>
<dbReference type="InterPro" id="IPR045387">
    <property type="entry name" value="DUF6524"/>
</dbReference>
<dbReference type="AlphaFoldDB" id="A0A1G6DXP0"/>
<dbReference type="OrthoDB" id="9900755at2"/>
<dbReference type="Pfam" id="PF20134">
    <property type="entry name" value="DUF6524"/>
    <property type="match status" value="1"/>
</dbReference>
<keyword evidence="1" id="KW-0472">Membrane</keyword>
<organism evidence="2 3">
    <name type="scientific">Desulfonatronum thiosulfatophilum</name>
    <dbReference type="NCBI Taxonomy" id="617002"/>
    <lineage>
        <taxon>Bacteria</taxon>
        <taxon>Pseudomonadati</taxon>
        <taxon>Thermodesulfobacteriota</taxon>
        <taxon>Desulfovibrionia</taxon>
        <taxon>Desulfovibrionales</taxon>
        <taxon>Desulfonatronaceae</taxon>
        <taxon>Desulfonatronum</taxon>
    </lineage>
</organism>
<keyword evidence="1" id="KW-1133">Transmembrane helix</keyword>
<dbReference type="STRING" id="617002.SAMN05660653_02457"/>
<evidence type="ECO:0000313" key="3">
    <source>
        <dbReference type="Proteomes" id="UP000198771"/>
    </source>
</evidence>
<accession>A0A1G6DXP0</accession>
<keyword evidence="1" id="KW-0812">Transmembrane</keyword>